<organism evidence="2 3">
    <name type="scientific">Donghicola eburneus</name>
    <dbReference type="NCBI Taxonomy" id="393278"/>
    <lineage>
        <taxon>Bacteria</taxon>
        <taxon>Pseudomonadati</taxon>
        <taxon>Pseudomonadota</taxon>
        <taxon>Alphaproteobacteria</taxon>
        <taxon>Rhodobacterales</taxon>
        <taxon>Roseobacteraceae</taxon>
        <taxon>Donghicola</taxon>
    </lineage>
</organism>
<dbReference type="EMBL" id="FMJB01000061">
    <property type="protein sequence ID" value="SCM68865.1"/>
    <property type="molecule type" value="Genomic_DNA"/>
</dbReference>
<gene>
    <name evidence="2" type="ORF">KARMA_3095</name>
</gene>
<feature type="signal peptide" evidence="1">
    <location>
        <begin position="1"/>
        <end position="19"/>
    </location>
</feature>
<protein>
    <submittedName>
        <fullName evidence="2">Putative secreted protein</fullName>
    </submittedName>
</protein>
<dbReference type="AlphaFoldDB" id="A0A1M4N4J8"/>
<dbReference type="RefSeq" id="WP_072707865.1">
    <property type="nucleotide sequence ID" value="NZ_FMJB01000061.1"/>
</dbReference>
<accession>A0A1M4N4J8</accession>
<evidence type="ECO:0000313" key="3">
    <source>
        <dbReference type="Proteomes" id="UP000184085"/>
    </source>
</evidence>
<feature type="chain" id="PRO_5009906779" evidence="1">
    <location>
        <begin position="20"/>
        <end position="135"/>
    </location>
</feature>
<sequence>MRFLVLVGCVFVSACVNFNAPEHPANETQRKDFIGYDLGDRPAPLAGIPADAAPGPIAGQMVSYGCPQGATLVITPEGSRSCAHTSASNLTVGSSANSGFDPSVMDELQAEVNRTGQPAAYTNGTYTVTLTPPPR</sequence>
<reference evidence="3" key="1">
    <citation type="submission" date="2016-09" db="EMBL/GenBank/DDBJ databases">
        <authorList>
            <person name="Wibberg D."/>
        </authorList>
    </citation>
    <scope>NUCLEOTIDE SEQUENCE [LARGE SCALE GENOMIC DNA]</scope>
</reference>
<dbReference type="Proteomes" id="UP000184085">
    <property type="component" value="Unassembled WGS sequence"/>
</dbReference>
<evidence type="ECO:0000256" key="1">
    <source>
        <dbReference type="SAM" id="SignalP"/>
    </source>
</evidence>
<name>A0A1M4N4J8_9RHOB</name>
<dbReference type="PROSITE" id="PS51257">
    <property type="entry name" value="PROKAR_LIPOPROTEIN"/>
    <property type="match status" value="1"/>
</dbReference>
<evidence type="ECO:0000313" key="2">
    <source>
        <dbReference type="EMBL" id="SCM68865.1"/>
    </source>
</evidence>
<keyword evidence="3" id="KW-1185">Reference proteome</keyword>
<proteinExistence type="predicted"/>
<keyword evidence="1" id="KW-0732">Signal</keyword>